<protein>
    <submittedName>
        <fullName evidence="6">Multidrug resistance protein 3</fullName>
    </submittedName>
</protein>
<evidence type="ECO:0000313" key="7">
    <source>
        <dbReference type="Proteomes" id="UP000310108"/>
    </source>
</evidence>
<comment type="subcellular location">
    <subcellularLocation>
        <location evidence="1">Membrane</location>
        <topology evidence="1">Multi-pass membrane protein</topology>
    </subcellularLocation>
</comment>
<keyword evidence="3 5" id="KW-1133">Transmembrane helix</keyword>
<evidence type="ECO:0000256" key="1">
    <source>
        <dbReference type="ARBA" id="ARBA00004141"/>
    </source>
</evidence>
<dbReference type="Proteomes" id="UP000310108">
    <property type="component" value="Unassembled WGS sequence"/>
</dbReference>
<accession>A0A4V6DGT6</accession>
<organism evidence="6 7">
    <name type="scientific">Colletotrichum tanaceti</name>
    <dbReference type="NCBI Taxonomy" id="1306861"/>
    <lineage>
        <taxon>Eukaryota</taxon>
        <taxon>Fungi</taxon>
        <taxon>Dikarya</taxon>
        <taxon>Ascomycota</taxon>
        <taxon>Pezizomycotina</taxon>
        <taxon>Sordariomycetes</taxon>
        <taxon>Hypocreomycetidae</taxon>
        <taxon>Glomerellales</taxon>
        <taxon>Glomerellaceae</taxon>
        <taxon>Colletotrichum</taxon>
        <taxon>Colletotrichum destructivum species complex</taxon>
    </lineage>
</organism>
<evidence type="ECO:0000256" key="2">
    <source>
        <dbReference type="ARBA" id="ARBA00022692"/>
    </source>
</evidence>
<dbReference type="Gene3D" id="1.20.1250.20">
    <property type="entry name" value="MFS general substrate transporter like domains"/>
    <property type="match status" value="1"/>
</dbReference>
<dbReference type="AlphaFoldDB" id="A0A4V6DGT6"/>
<evidence type="ECO:0000256" key="3">
    <source>
        <dbReference type="ARBA" id="ARBA00022989"/>
    </source>
</evidence>
<proteinExistence type="predicted"/>
<keyword evidence="4 5" id="KW-0472">Membrane</keyword>
<feature type="transmembrane region" description="Helical" evidence="5">
    <location>
        <begin position="152"/>
        <end position="171"/>
    </location>
</feature>
<dbReference type="GO" id="GO:0022857">
    <property type="term" value="F:transmembrane transporter activity"/>
    <property type="evidence" value="ECO:0007669"/>
    <property type="project" value="TreeGrafter"/>
</dbReference>
<dbReference type="EMBL" id="PJEX01000173">
    <property type="protein sequence ID" value="TKW53676.1"/>
    <property type="molecule type" value="Genomic_DNA"/>
</dbReference>
<comment type="caution">
    <text evidence="6">The sequence shown here is derived from an EMBL/GenBank/DDBJ whole genome shotgun (WGS) entry which is preliminary data.</text>
</comment>
<dbReference type="SUPFAM" id="SSF103473">
    <property type="entry name" value="MFS general substrate transporter"/>
    <property type="match status" value="1"/>
</dbReference>
<evidence type="ECO:0000256" key="4">
    <source>
        <dbReference type="ARBA" id="ARBA00023136"/>
    </source>
</evidence>
<dbReference type="InterPro" id="IPR036259">
    <property type="entry name" value="MFS_trans_sf"/>
</dbReference>
<keyword evidence="2 5" id="KW-0812">Transmembrane</keyword>
<dbReference type="PANTHER" id="PTHR23501:SF43">
    <property type="entry name" value="MULTIDRUG TRANSPORTER, PUTATIVE (AFU_ORTHOLOGUE AFUA_6G03040)-RELATED"/>
    <property type="match status" value="1"/>
</dbReference>
<gene>
    <name evidence="6" type="primary">bmr3</name>
    <name evidence="6" type="ORF">CTA1_5500</name>
</gene>
<feature type="transmembrane region" description="Helical" evidence="5">
    <location>
        <begin position="120"/>
        <end position="140"/>
    </location>
</feature>
<dbReference type="GO" id="GO:0005886">
    <property type="term" value="C:plasma membrane"/>
    <property type="evidence" value="ECO:0007669"/>
    <property type="project" value="TreeGrafter"/>
</dbReference>
<dbReference type="STRING" id="1306861.A0A4V6DGT6"/>
<keyword evidence="7" id="KW-1185">Reference proteome</keyword>
<feature type="transmembrane region" description="Helical" evidence="5">
    <location>
        <begin position="183"/>
        <end position="206"/>
    </location>
</feature>
<sequence length="613" mass="67643">MDQILEDSVVVWSRELDSRLGTGDDFHLEDFYVEPVSDSRYYGSLVEILSSSFTELHDGSVRKQDPEKREIQLATLDLQYGWRLWLNIGCIVFQAFQGMGGAGLYGMAVSVITEITPLKYIGISSGLMGSIFAMSSLLGPNLGGAITQHGNWHYLGMLLYLTASIMIVFALEEGGFFYLWDGTVVIASFFISGIGFVSFLGWKWILSKKPWVKKSSALPLFPIHLVRQRIISFSFLTALLAGFPFLVTIVFLPQRYQLINGLSPLEAGVRMLPPLLISATGAALGRHFLQEVRRQLPRFVRLAGPPSAWTGPYDDPTRGLARTAPSEQGMTIGAIAQIRVLGGVIVVVAAQASLNAEIDNSRGGVLPPEKLKALQQSATAISSFTPGEAAVTIESYRRGFQLQLERLEVGALYIMISIPLPIFKGHKKHLYPAVVSTDPDFPFDTYEAMVSDGLSSEEFYWDLYWHTSNSPSNANTPEDDGGGVLYRLRKEPACPQTVIYDRLHVVRPRSHVRLVGLVRVVSVPAAFVPHLTEYLDWLTCASARAAQRSFVWATMATYRVRRHLLKGDGVGDHSFHQFDISRFTAELLSFAYAEARNTIAQGGDGAARPAIAS</sequence>
<name>A0A4V6DGT6_9PEZI</name>
<feature type="transmembrane region" description="Helical" evidence="5">
    <location>
        <begin position="84"/>
        <end position="108"/>
    </location>
</feature>
<feature type="transmembrane region" description="Helical" evidence="5">
    <location>
        <begin position="230"/>
        <end position="251"/>
    </location>
</feature>
<evidence type="ECO:0000313" key="6">
    <source>
        <dbReference type="EMBL" id="TKW53676.1"/>
    </source>
</evidence>
<dbReference type="PRINTS" id="PR01036">
    <property type="entry name" value="TCRTETB"/>
</dbReference>
<reference evidence="6 7" key="1">
    <citation type="journal article" date="2019" name="PLoS ONE">
        <title>Comparative genome analysis indicates high evolutionary potential of pathogenicity genes in Colletotrichum tanaceti.</title>
        <authorList>
            <person name="Lelwala R.V."/>
            <person name="Korhonen P.K."/>
            <person name="Young N.D."/>
            <person name="Scott J.B."/>
            <person name="Ades P.A."/>
            <person name="Gasser R.B."/>
            <person name="Taylor P.W.J."/>
        </authorList>
    </citation>
    <scope>NUCLEOTIDE SEQUENCE [LARGE SCALE GENOMIC DNA]</scope>
    <source>
        <strain evidence="6">BRIP57314</strain>
    </source>
</reference>
<evidence type="ECO:0000256" key="5">
    <source>
        <dbReference type="SAM" id="Phobius"/>
    </source>
</evidence>
<dbReference type="PANTHER" id="PTHR23501">
    <property type="entry name" value="MAJOR FACILITATOR SUPERFAMILY"/>
    <property type="match status" value="1"/>
</dbReference>